<dbReference type="EMBL" id="CAJNDS010002333">
    <property type="protein sequence ID" value="CAE7437111.1"/>
    <property type="molecule type" value="Genomic_DNA"/>
</dbReference>
<feature type="domain" description="Carboxylesterase type B" evidence="4">
    <location>
        <begin position="10"/>
        <end position="164"/>
    </location>
</feature>
<dbReference type="PROSITE" id="PS00122">
    <property type="entry name" value="CARBOXYLESTERASE_B_1"/>
    <property type="match status" value="1"/>
</dbReference>
<comment type="caution">
    <text evidence="5">The sequence shown here is derived from an EMBL/GenBank/DDBJ whole genome shotgun (WGS) entry which is preliminary data.</text>
</comment>
<evidence type="ECO:0000313" key="5">
    <source>
        <dbReference type="EMBL" id="CAE7437111.1"/>
    </source>
</evidence>
<dbReference type="EC" id="3.1.1.-" evidence="3"/>
<keyword evidence="6" id="KW-1185">Reference proteome</keyword>
<dbReference type="InterPro" id="IPR050654">
    <property type="entry name" value="AChE-related_enzymes"/>
</dbReference>
<evidence type="ECO:0000313" key="6">
    <source>
        <dbReference type="Proteomes" id="UP000604046"/>
    </source>
</evidence>
<organism evidence="5 6">
    <name type="scientific">Symbiodinium natans</name>
    <dbReference type="NCBI Taxonomy" id="878477"/>
    <lineage>
        <taxon>Eukaryota</taxon>
        <taxon>Sar</taxon>
        <taxon>Alveolata</taxon>
        <taxon>Dinophyceae</taxon>
        <taxon>Suessiales</taxon>
        <taxon>Symbiodiniaceae</taxon>
        <taxon>Symbiodinium</taxon>
    </lineage>
</organism>
<evidence type="ECO:0000256" key="3">
    <source>
        <dbReference type="RuleBase" id="RU361235"/>
    </source>
</evidence>
<dbReference type="GO" id="GO:0005886">
    <property type="term" value="C:plasma membrane"/>
    <property type="evidence" value="ECO:0007669"/>
    <property type="project" value="TreeGrafter"/>
</dbReference>
<dbReference type="GO" id="GO:0005615">
    <property type="term" value="C:extracellular space"/>
    <property type="evidence" value="ECO:0007669"/>
    <property type="project" value="TreeGrafter"/>
</dbReference>
<dbReference type="Pfam" id="PF00135">
    <property type="entry name" value="COesterase"/>
    <property type="match status" value="1"/>
</dbReference>
<accession>A0A812REE5</accession>
<gene>
    <name evidence="5" type="primary">ACHE</name>
    <name evidence="5" type="ORF">SNAT2548_LOCUS23753</name>
</gene>
<reference evidence="5" key="1">
    <citation type="submission" date="2021-02" db="EMBL/GenBank/DDBJ databases">
        <authorList>
            <person name="Dougan E. K."/>
            <person name="Rhodes N."/>
            <person name="Thang M."/>
            <person name="Chan C."/>
        </authorList>
    </citation>
    <scope>NUCLEOTIDE SEQUENCE</scope>
</reference>
<dbReference type="GO" id="GO:0006581">
    <property type="term" value="P:acetylcholine catabolic process"/>
    <property type="evidence" value="ECO:0007669"/>
    <property type="project" value="TreeGrafter"/>
</dbReference>
<protein>
    <recommendedName>
        <fullName evidence="3">Carboxylic ester hydrolase</fullName>
        <ecNumber evidence="3">3.1.1.-</ecNumber>
    </recommendedName>
</protein>
<dbReference type="PANTHER" id="PTHR43918">
    <property type="entry name" value="ACETYLCHOLINESTERASE"/>
    <property type="match status" value="1"/>
</dbReference>
<dbReference type="Gene3D" id="3.40.50.1820">
    <property type="entry name" value="alpha/beta hydrolase"/>
    <property type="match status" value="1"/>
</dbReference>
<dbReference type="AlphaFoldDB" id="A0A812REE5"/>
<evidence type="ECO:0000259" key="4">
    <source>
        <dbReference type="Pfam" id="PF00135"/>
    </source>
</evidence>
<proteinExistence type="inferred from homology"/>
<dbReference type="InterPro" id="IPR019826">
    <property type="entry name" value="Carboxylesterase_B_AS"/>
</dbReference>
<name>A0A812REE5_9DINO</name>
<dbReference type="OrthoDB" id="423410at2759"/>
<sequence length="173" mass="19481">MAQVGDKYQQGIYDARKLARKQNIVVVSLNYRLGVFGWLHHPHLRDEAGDALANFGLRDQLQALRWVQANIAAFGGDPSRVTLVGESAGAMSICAHMASPTSRAFFHNAVLESGNCDGLFIWQPRKYAEDYGRRYIRGVFGRLRGCYLSMETKNETYKAMRARTVALQKTQRP</sequence>
<dbReference type="GO" id="GO:0019695">
    <property type="term" value="P:choline metabolic process"/>
    <property type="evidence" value="ECO:0007669"/>
    <property type="project" value="TreeGrafter"/>
</dbReference>
<dbReference type="GO" id="GO:0003990">
    <property type="term" value="F:acetylcholinesterase activity"/>
    <property type="evidence" value="ECO:0007669"/>
    <property type="project" value="TreeGrafter"/>
</dbReference>
<evidence type="ECO:0000256" key="1">
    <source>
        <dbReference type="ARBA" id="ARBA00005964"/>
    </source>
</evidence>
<keyword evidence="2 3" id="KW-0378">Hydrolase</keyword>
<dbReference type="SUPFAM" id="SSF53474">
    <property type="entry name" value="alpha/beta-Hydrolases"/>
    <property type="match status" value="1"/>
</dbReference>
<dbReference type="InterPro" id="IPR029058">
    <property type="entry name" value="AB_hydrolase_fold"/>
</dbReference>
<dbReference type="InterPro" id="IPR002018">
    <property type="entry name" value="CarbesteraseB"/>
</dbReference>
<comment type="similarity">
    <text evidence="1 3">Belongs to the type-B carboxylesterase/lipase family.</text>
</comment>
<dbReference type="PANTHER" id="PTHR43918:SF4">
    <property type="entry name" value="CARBOXYLIC ESTER HYDROLASE"/>
    <property type="match status" value="1"/>
</dbReference>
<evidence type="ECO:0000256" key="2">
    <source>
        <dbReference type="ARBA" id="ARBA00022801"/>
    </source>
</evidence>
<dbReference type="Proteomes" id="UP000604046">
    <property type="component" value="Unassembled WGS sequence"/>
</dbReference>